<dbReference type="GO" id="GO:0006355">
    <property type="term" value="P:regulation of DNA-templated transcription"/>
    <property type="evidence" value="ECO:0007669"/>
    <property type="project" value="InterPro"/>
</dbReference>
<keyword evidence="4" id="KW-1185">Reference proteome</keyword>
<dbReference type="InterPro" id="IPR036650">
    <property type="entry name" value="CAT_RNA-bd_dom_sf"/>
</dbReference>
<dbReference type="Proteomes" id="UP000199668">
    <property type="component" value="Unassembled WGS sequence"/>
</dbReference>
<dbReference type="Gene3D" id="1.10.1790.10">
    <property type="entry name" value="PRD domain"/>
    <property type="match status" value="2"/>
</dbReference>
<dbReference type="InterPro" id="IPR011608">
    <property type="entry name" value="PRD"/>
</dbReference>
<dbReference type="OrthoDB" id="9813552at2"/>
<dbReference type="Gene3D" id="2.30.24.10">
    <property type="entry name" value="CAT RNA-binding domain"/>
    <property type="match status" value="1"/>
</dbReference>
<dbReference type="RefSeq" id="WP_090926546.1">
    <property type="nucleotide sequence ID" value="NZ_FOTY01000007.1"/>
</dbReference>
<dbReference type="SMART" id="SM01061">
    <property type="entry name" value="CAT_RBD"/>
    <property type="match status" value="1"/>
</dbReference>
<dbReference type="PANTHER" id="PTHR30185:SF15">
    <property type="entry name" value="CRYPTIC BETA-GLUCOSIDE BGL OPERON ANTITERMINATOR"/>
    <property type="match status" value="1"/>
</dbReference>
<accession>A0A1I4LFL4</accession>
<protein>
    <submittedName>
        <fullName evidence="3">Transcriptional antiterminator, BglG family</fullName>
    </submittedName>
</protein>
<dbReference type="InterPro" id="IPR050661">
    <property type="entry name" value="BglG_antiterminators"/>
</dbReference>
<feature type="domain" description="PRD" evidence="2">
    <location>
        <begin position="171"/>
        <end position="283"/>
    </location>
</feature>
<dbReference type="AlphaFoldDB" id="A0A1I4LFL4"/>
<dbReference type="STRING" id="266892.SAMN04488054_107133"/>
<dbReference type="GO" id="GO:0003723">
    <property type="term" value="F:RNA binding"/>
    <property type="evidence" value="ECO:0007669"/>
    <property type="project" value="InterPro"/>
</dbReference>
<dbReference type="NCBIfam" id="NF046042">
    <property type="entry name" value="LicT"/>
    <property type="match status" value="1"/>
</dbReference>
<feature type="domain" description="PRD" evidence="2">
    <location>
        <begin position="65"/>
        <end position="170"/>
    </location>
</feature>
<dbReference type="SUPFAM" id="SSF63520">
    <property type="entry name" value="PTS-regulatory domain, PRD"/>
    <property type="match status" value="2"/>
</dbReference>
<reference evidence="3 4" key="1">
    <citation type="submission" date="2016-10" db="EMBL/GenBank/DDBJ databases">
        <authorList>
            <person name="de Groot N.N."/>
        </authorList>
    </citation>
    <scope>NUCLEOTIDE SEQUENCE [LARGE SCALE GENOMIC DNA]</scope>
    <source>
        <strain evidence="3 4">CGMCC 1.6134</strain>
    </source>
</reference>
<dbReference type="InterPro" id="IPR036634">
    <property type="entry name" value="PRD_sf"/>
</dbReference>
<dbReference type="Pfam" id="PF03123">
    <property type="entry name" value="CAT_RBD"/>
    <property type="match status" value="1"/>
</dbReference>
<organism evidence="3 4">
    <name type="scientific">Salibacterium qingdaonense</name>
    <dbReference type="NCBI Taxonomy" id="266892"/>
    <lineage>
        <taxon>Bacteria</taxon>
        <taxon>Bacillati</taxon>
        <taxon>Bacillota</taxon>
        <taxon>Bacilli</taxon>
        <taxon>Bacillales</taxon>
        <taxon>Bacillaceae</taxon>
    </lineage>
</organism>
<gene>
    <name evidence="3" type="ORF">SAMN04488054_107133</name>
</gene>
<name>A0A1I4LFL4_9BACI</name>
<dbReference type="PANTHER" id="PTHR30185">
    <property type="entry name" value="CRYPTIC BETA-GLUCOSIDE BGL OPERON ANTITERMINATOR"/>
    <property type="match status" value="1"/>
</dbReference>
<dbReference type="EMBL" id="FOTY01000007">
    <property type="protein sequence ID" value="SFL89636.1"/>
    <property type="molecule type" value="Genomic_DNA"/>
</dbReference>
<dbReference type="InterPro" id="IPR004341">
    <property type="entry name" value="CAT_RNA-bd_dom"/>
</dbReference>
<dbReference type="PROSITE" id="PS51372">
    <property type="entry name" value="PRD_2"/>
    <property type="match status" value="2"/>
</dbReference>
<evidence type="ECO:0000313" key="4">
    <source>
        <dbReference type="Proteomes" id="UP000199668"/>
    </source>
</evidence>
<dbReference type="SUPFAM" id="SSF50151">
    <property type="entry name" value="SacY-like RNA-binding domain"/>
    <property type="match status" value="1"/>
</dbReference>
<sequence>MKIKKVYNNNVILTENEQGQEMVVMGRGLAFGQQKGDVVHDDKVEKTFVLEDHAVSEKLAELLKDVPEKFLKLSEQIISMAKQELGVKLDDYLYVALTDHLNFALHRHKQGLRLQNALSWEIRKYYRAEFEVALKALDIIREETGMELEEDEAASITLHLVNSQMSGEKLDSIVQVVTIVNDLLTIVKYHFGIELDEKSLNYERFVTHLRFFAWRLIRNERASYDTGDDFLFNQVKQQYRQAYECSRKMAAYMENTYEWTVSKDEMIYLTVHVHRVTSRATME</sequence>
<proteinExistence type="predicted"/>
<evidence type="ECO:0000259" key="2">
    <source>
        <dbReference type="PROSITE" id="PS51372"/>
    </source>
</evidence>
<evidence type="ECO:0000313" key="3">
    <source>
        <dbReference type="EMBL" id="SFL89636.1"/>
    </source>
</evidence>
<dbReference type="Pfam" id="PF00874">
    <property type="entry name" value="PRD"/>
    <property type="match status" value="2"/>
</dbReference>
<keyword evidence="1" id="KW-0677">Repeat</keyword>
<evidence type="ECO:0000256" key="1">
    <source>
        <dbReference type="ARBA" id="ARBA00022737"/>
    </source>
</evidence>